<feature type="domain" description="Translation initiation factor 3 C-terminal" evidence="5">
    <location>
        <begin position="209"/>
        <end position="293"/>
    </location>
</feature>
<evidence type="ECO:0000256" key="3">
    <source>
        <dbReference type="ARBA" id="ARBA00022917"/>
    </source>
</evidence>
<dbReference type="EMBL" id="JALJOT010000006">
    <property type="protein sequence ID" value="KAK9909368.1"/>
    <property type="molecule type" value="Genomic_DNA"/>
</dbReference>
<dbReference type="HAMAP" id="MF_00080">
    <property type="entry name" value="IF_3"/>
    <property type="match status" value="1"/>
</dbReference>
<dbReference type="SUPFAM" id="SSF55200">
    <property type="entry name" value="Translation initiation factor IF3, C-terminal domain"/>
    <property type="match status" value="1"/>
</dbReference>
<dbReference type="PANTHER" id="PTHR10938:SF0">
    <property type="entry name" value="TRANSLATION INITIATION FACTOR IF-3, MITOCHONDRIAL"/>
    <property type="match status" value="1"/>
</dbReference>
<organism evidence="7 8">
    <name type="scientific">Coccomyxa subellipsoidea</name>
    <dbReference type="NCBI Taxonomy" id="248742"/>
    <lineage>
        <taxon>Eukaryota</taxon>
        <taxon>Viridiplantae</taxon>
        <taxon>Chlorophyta</taxon>
        <taxon>core chlorophytes</taxon>
        <taxon>Trebouxiophyceae</taxon>
        <taxon>Trebouxiophyceae incertae sedis</taxon>
        <taxon>Coccomyxaceae</taxon>
        <taxon>Coccomyxa</taxon>
    </lineage>
</organism>
<dbReference type="InterPro" id="IPR019814">
    <property type="entry name" value="Translation_initiation_fac_3_N"/>
</dbReference>
<accession>A0ABR2YR06</accession>
<comment type="similarity">
    <text evidence="1">Belongs to the IF-3 family.</text>
</comment>
<evidence type="ECO:0000313" key="8">
    <source>
        <dbReference type="Proteomes" id="UP001491310"/>
    </source>
</evidence>
<protein>
    <recommendedName>
        <fullName evidence="9">Translation initiation factor IF-3</fullName>
    </recommendedName>
</protein>
<proteinExistence type="inferred from homology"/>
<dbReference type="NCBIfam" id="TIGR00168">
    <property type="entry name" value="infC"/>
    <property type="match status" value="1"/>
</dbReference>
<dbReference type="InterPro" id="IPR019815">
    <property type="entry name" value="Translation_initiation_fac_3_C"/>
</dbReference>
<dbReference type="Gene3D" id="3.30.110.10">
    <property type="entry name" value="Translation initiation factor 3 (IF-3), C-terminal domain"/>
    <property type="match status" value="1"/>
</dbReference>
<dbReference type="InterPro" id="IPR036788">
    <property type="entry name" value="T_IF-3_C_sf"/>
</dbReference>
<feature type="compositionally biased region" description="Pro residues" evidence="4">
    <location>
        <begin position="90"/>
        <end position="104"/>
    </location>
</feature>
<comment type="caution">
    <text evidence="7">The sequence shown here is derived from an EMBL/GenBank/DDBJ whole genome shotgun (WGS) entry which is preliminary data.</text>
</comment>
<dbReference type="Pfam" id="PF00707">
    <property type="entry name" value="IF3_C"/>
    <property type="match status" value="1"/>
</dbReference>
<evidence type="ECO:0000259" key="6">
    <source>
        <dbReference type="Pfam" id="PF05198"/>
    </source>
</evidence>
<gene>
    <name evidence="7" type="ORF">WJX75_001091</name>
</gene>
<keyword evidence="3" id="KW-0648">Protein biosynthesis</keyword>
<feature type="domain" description="Translation initiation factor 3 N-terminal" evidence="6">
    <location>
        <begin position="130"/>
        <end position="199"/>
    </location>
</feature>
<feature type="compositionally biased region" description="Gly residues" evidence="4">
    <location>
        <begin position="72"/>
        <end position="86"/>
    </location>
</feature>
<evidence type="ECO:0000256" key="1">
    <source>
        <dbReference type="ARBA" id="ARBA00005439"/>
    </source>
</evidence>
<dbReference type="Proteomes" id="UP001491310">
    <property type="component" value="Unassembled WGS sequence"/>
</dbReference>
<dbReference type="SUPFAM" id="SSF54364">
    <property type="entry name" value="Translation initiation factor IF3, N-terminal domain"/>
    <property type="match status" value="1"/>
</dbReference>
<evidence type="ECO:0000259" key="5">
    <source>
        <dbReference type="Pfam" id="PF00707"/>
    </source>
</evidence>
<keyword evidence="8" id="KW-1185">Reference proteome</keyword>
<dbReference type="Pfam" id="PF05198">
    <property type="entry name" value="IF3_N"/>
    <property type="match status" value="1"/>
</dbReference>
<reference evidence="7 8" key="1">
    <citation type="journal article" date="2024" name="Nat. Commun.">
        <title>Phylogenomics reveals the evolutionary origins of lichenization in chlorophyte algae.</title>
        <authorList>
            <person name="Puginier C."/>
            <person name="Libourel C."/>
            <person name="Otte J."/>
            <person name="Skaloud P."/>
            <person name="Haon M."/>
            <person name="Grisel S."/>
            <person name="Petersen M."/>
            <person name="Berrin J.G."/>
            <person name="Delaux P.M."/>
            <person name="Dal Grande F."/>
            <person name="Keller J."/>
        </authorList>
    </citation>
    <scope>NUCLEOTIDE SEQUENCE [LARGE SCALE GENOMIC DNA]</scope>
    <source>
        <strain evidence="7 8">SAG 216-7</strain>
    </source>
</reference>
<name>A0ABR2YR06_9CHLO</name>
<feature type="region of interest" description="Disordered" evidence="4">
    <location>
        <begin position="56"/>
        <end position="128"/>
    </location>
</feature>
<evidence type="ECO:0000313" key="7">
    <source>
        <dbReference type="EMBL" id="KAK9909368.1"/>
    </source>
</evidence>
<evidence type="ECO:0000256" key="2">
    <source>
        <dbReference type="ARBA" id="ARBA00022540"/>
    </source>
</evidence>
<feature type="compositionally biased region" description="Polar residues" evidence="4">
    <location>
        <begin position="56"/>
        <end position="67"/>
    </location>
</feature>
<dbReference type="InterPro" id="IPR036787">
    <property type="entry name" value="T_IF-3_N_sf"/>
</dbReference>
<dbReference type="InterPro" id="IPR001288">
    <property type="entry name" value="Translation_initiation_fac_3"/>
</dbReference>
<evidence type="ECO:0008006" key="9">
    <source>
        <dbReference type="Google" id="ProtNLM"/>
    </source>
</evidence>
<sequence>MEHRILREEQYLEYARTAQSLEDIHIATYDTSQQQCAVSLRECGWKICIGNFIFTSPSGDVPETTQQRGGFSSRGGGRGGGRGGSTTGYRPPPQQGQFPRPPGQEPYQGGRGGFQRRPYERPRGQFDTPINDEIEADEVRVTGEDREPLGIMSLMEALDMADESGVDVVLITPDADPPVVRLIEYSKYKFEQAKASKEASKKQREARQDLKELKFRPSTDVHDYQVRLRAAQKFIAKGDKVKLTLTFKGREMQFQEIGKDLFKKFVEDVGDTATVIQDARMMGNQMTLLLSPNKNK</sequence>
<dbReference type="PANTHER" id="PTHR10938">
    <property type="entry name" value="TRANSLATION INITIATION FACTOR IF-3"/>
    <property type="match status" value="1"/>
</dbReference>
<evidence type="ECO:0000256" key="4">
    <source>
        <dbReference type="SAM" id="MobiDB-lite"/>
    </source>
</evidence>
<keyword evidence="2" id="KW-0396">Initiation factor</keyword>
<dbReference type="Gene3D" id="3.10.20.80">
    <property type="entry name" value="Translation initiation factor 3 (IF-3), N-terminal domain"/>
    <property type="match status" value="1"/>
</dbReference>